<protein>
    <submittedName>
        <fullName evidence="1">Uncharacterized protein</fullName>
    </submittedName>
</protein>
<name>A0A8S5T5W4_9VIRU</name>
<accession>A0A8S5T5W4</accession>
<evidence type="ECO:0000313" key="1">
    <source>
        <dbReference type="EMBL" id="DAF58383.1"/>
    </source>
</evidence>
<sequence length="53" mass="5752">MKKSSNGSLHLSPSESCTLCALAARLYIHSSILTPAELDIVKLIMCTYLNGKK</sequence>
<reference evidence="1" key="1">
    <citation type="journal article" date="2021" name="Proc. Natl. Acad. Sci. U.S.A.">
        <title>A Catalog of Tens of Thousands of Viruses from Human Metagenomes Reveals Hidden Associations with Chronic Diseases.</title>
        <authorList>
            <person name="Tisza M.J."/>
            <person name="Buck C.B."/>
        </authorList>
    </citation>
    <scope>NUCLEOTIDE SEQUENCE</scope>
    <source>
        <strain evidence="1">Ctdfd8</strain>
    </source>
</reference>
<proteinExistence type="predicted"/>
<dbReference type="EMBL" id="BK032751">
    <property type="protein sequence ID" value="DAF58383.1"/>
    <property type="molecule type" value="Genomic_DNA"/>
</dbReference>
<organism evidence="1">
    <name type="scientific">Microviridae sp. ctdfd8</name>
    <dbReference type="NCBI Taxonomy" id="2827646"/>
    <lineage>
        <taxon>Viruses</taxon>
        <taxon>Monodnaviria</taxon>
        <taxon>Sangervirae</taxon>
        <taxon>Phixviricota</taxon>
        <taxon>Malgrandaviricetes</taxon>
        <taxon>Petitvirales</taxon>
        <taxon>Microviridae</taxon>
    </lineage>
</organism>